<keyword evidence="5" id="KW-0472">Membrane</keyword>
<organism evidence="7 8">
    <name type="scientific">Gemmata massiliana</name>
    <dbReference type="NCBI Taxonomy" id="1210884"/>
    <lineage>
        <taxon>Bacteria</taxon>
        <taxon>Pseudomonadati</taxon>
        <taxon>Planctomycetota</taxon>
        <taxon>Planctomycetia</taxon>
        <taxon>Gemmatales</taxon>
        <taxon>Gemmataceae</taxon>
        <taxon>Gemmata</taxon>
    </lineage>
</organism>
<gene>
    <name evidence="7" type="ORF">SOIL9_63380</name>
</gene>
<evidence type="ECO:0000259" key="6">
    <source>
        <dbReference type="Pfam" id="PF01656"/>
    </source>
</evidence>
<feature type="transmembrane region" description="Helical" evidence="5">
    <location>
        <begin position="48"/>
        <end position="67"/>
    </location>
</feature>
<dbReference type="GO" id="GO:0005886">
    <property type="term" value="C:plasma membrane"/>
    <property type="evidence" value="ECO:0007669"/>
    <property type="project" value="TreeGrafter"/>
</dbReference>
<evidence type="ECO:0000256" key="2">
    <source>
        <dbReference type="ARBA" id="ARBA00022840"/>
    </source>
</evidence>
<dbReference type="RefSeq" id="WP_162666375.1">
    <property type="nucleotide sequence ID" value="NZ_LR593886.1"/>
</dbReference>
<dbReference type="SUPFAM" id="SSF52540">
    <property type="entry name" value="P-loop containing nucleoside triphosphate hydrolases"/>
    <property type="match status" value="1"/>
</dbReference>
<feature type="transmembrane region" description="Helical" evidence="5">
    <location>
        <begin position="500"/>
        <end position="521"/>
    </location>
</feature>
<keyword evidence="5" id="KW-0812">Transmembrane</keyword>
<keyword evidence="3" id="KW-0175">Coiled coil</keyword>
<feature type="region of interest" description="Disordered" evidence="4">
    <location>
        <begin position="1"/>
        <end position="33"/>
    </location>
</feature>
<keyword evidence="7" id="KW-0808">Transferase</keyword>
<feature type="coiled-coil region" evidence="3">
    <location>
        <begin position="387"/>
        <end position="424"/>
    </location>
</feature>
<dbReference type="Gene3D" id="3.40.50.300">
    <property type="entry name" value="P-loop containing nucleotide triphosphate hydrolases"/>
    <property type="match status" value="1"/>
</dbReference>
<accession>A0A6P2CSM4</accession>
<dbReference type="PANTHER" id="PTHR32309">
    <property type="entry name" value="TYROSINE-PROTEIN KINASE"/>
    <property type="match status" value="1"/>
</dbReference>
<evidence type="ECO:0000313" key="7">
    <source>
        <dbReference type="EMBL" id="VTR91376.1"/>
    </source>
</evidence>
<evidence type="ECO:0000256" key="4">
    <source>
        <dbReference type="SAM" id="MobiDB-lite"/>
    </source>
</evidence>
<dbReference type="PANTHER" id="PTHR32309:SF13">
    <property type="entry name" value="FERRIC ENTEROBACTIN TRANSPORT PROTEIN FEPE"/>
    <property type="match status" value="1"/>
</dbReference>
<keyword evidence="7" id="KW-0418">Kinase</keyword>
<keyword evidence="5" id="KW-1133">Transmembrane helix</keyword>
<evidence type="ECO:0000313" key="8">
    <source>
        <dbReference type="Proteomes" id="UP000464178"/>
    </source>
</evidence>
<keyword evidence="1" id="KW-0547">Nucleotide-binding</keyword>
<dbReference type="InterPro" id="IPR050445">
    <property type="entry name" value="Bact_polysacc_biosynth/exp"/>
</dbReference>
<dbReference type="InterPro" id="IPR002586">
    <property type="entry name" value="CobQ/CobB/MinD/ParA_Nub-bd_dom"/>
</dbReference>
<dbReference type="InterPro" id="IPR027417">
    <property type="entry name" value="P-loop_NTPase"/>
</dbReference>
<dbReference type="Proteomes" id="UP000464178">
    <property type="component" value="Chromosome"/>
</dbReference>
<keyword evidence="8" id="KW-1185">Reference proteome</keyword>
<dbReference type="GO" id="GO:0004713">
    <property type="term" value="F:protein tyrosine kinase activity"/>
    <property type="evidence" value="ECO:0007669"/>
    <property type="project" value="UniProtKB-KW"/>
</dbReference>
<protein>
    <recommendedName>
        <fullName evidence="6">CobQ/CobB/MinD/ParA nucleotide binding domain-containing protein</fullName>
    </recommendedName>
</protein>
<feature type="domain" description="CobQ/CobB/MinD/ParA nucleotide binding" evidence="6">
    <location>
        <begin position="593"/>
        <end position="683"/>
    </location>
</feature>
<evidence type="ECO:0000256" key="5">
    <source>
        <dbReference type="SAM" id="Phobius"/>
    </source>
</evidence>
<dbReference type="EMBL" id="LR593886">
    <property type="protein sequence ID" value="VTR91376.1"/>
    <property type="molecule type" value="Genomic_DNA"/>
</dbReference>
<sequence length="767" mass="83530">MNGPSFATHAAPTAHSAPPRAPRQAARPGAKPDDNPAARVLIYLRLHWLMIAFCGTLLGGAGAFVAWDLLASKYESTGILKVSAVQATIAGQGNQQQAKTDFVTYTKTTSALIKSEFVLNAALRDIKDLPTIKAQKEPLKYLDEELIVSGQDGSELIRITFKGHAPDDAKKIVDAVQKAFIEQVVEREVRDSRKLLGQVEEWYTNVRNKLASRATKPGATAKDGGNGLIPAGGVTGPAAPVAPAAPGAVPAPVPTAGTLPQVILNRVGPDFFINEIMKNREKVDQLPLLIRDYERQQKVLQDKLEAMQKAPPPKSIEDAIDRNDQDVQAAKYRMIQSYQLWKTREDTSTNKNNPAVLELKHAYESDKARWEEIRSEKLQTIERERRVKEAREVATELEKIIQRIQSHQEQLDHAKDALPRAMKQLMELPAPPEKSTGGFLSRFDKEPYLPENSDLETVDSVFRRLILQKELLKLAVESPPRVEILQPASVPTQKDTKKQILGTAFASIMGFVLMALGVLGFEMMSKRVSSLADVKTSSPAPVVGVIPCAPGDATAAQGGGRDPVKRAATNEAIDKLRAYVSQTWLSRGATTIGVTSPIGDEGKAFTAFGLASSLAQAGYKTLLVDFDLREPALHPYAGVPNAAGVCELLRAEIDPRAAVQFLPSGLHMLPAGKWSDEARKAATGEKLEALLAKLKEPYDCVVIHGHALLTVAESVEVARRCEVVLMCAKYRETVSPLLKRAADRVAAMEIPYSGIVYIGATEQEALC</sequence>
<reference evidence="7 8" key="1">
    <citation type="submission" date="2019-05" db="EMBL/GenBank/DDBJ databases">
        <authorList>
            <consortium name="Science for Life Laboratories"/>
        </authorList>
    </citation>
    <scope>NUCLEOTIDE SEQUENCE [LARGE SCALE GENOMIC DNA]</scope>
    <source>
        <strain evidence="7">Soil9</strain>
    </source>
</reference>
<keyword evidence="7" id="KW-0829">Tyrosine-protein kinase</keyword>
<dbReference type="Pfam" id="PF01656">
    <property type="entry name" value="CbiA"/>
    <property type="match status" value="1"/>
</dbReference>
<dbReference type="AlphaFoldDB" id="A0A6P2CSM4"/>
<proteinExistence type="predicted"/>
<dbReference type="InterPro" id="IPR005702">
    <property type="entry name" value="Wzc-like_C"/>
</dbReference>
<keyword evidence="2" id="KW-0067">ATP-binding</keyword>
<dbReference type="KEGG" id="gms:SOIL9_63380"/>
<evidence type="ECO:0000256" key="1">
    <source>
        <dbReference type="ARBA" id="ARBA00022741"/>
    </source>
</evidence>
<name>A0A6P2CSM4_9BACT</name>
<evidence type="ECO:0000256" key="3">
    <source>
        <dbReference type="SAM" id="Coils"/>
    </source>
</evidence>
<dbReference type="CDD" id="cd05387">
    <property type="entry name" value="BY-kinase"/>
    <property type="match status" value="1"/>
</dbReference>
<feature type="compositionally biased region" description="Low complexity" evidence="4">
    <location>
        <begin position="1"/>
        <end position="29"/>
    </location>
</feature>